<evidence type="ECO:0000259" key="2">
    <source>
        <dbReference type="Pfam" id="PF00561"/>
    </source>
</evidence>
<feature type="domain" description="AB hydrolase-1" evidence="2">
    <location>
        <begin position="82"/>
        <end position="311"/>
    </location>
</feature>
<dbReference type="PANTHER" id="PTHR43798:SF33">
    <property type="entry name" value="HYDROLASE, PUTATIVE (AFU_ORTHOLOGUE AFUA_2G14860)-RELATED"/>
    <property type="match status" value="1"/>
</dbReference>
<keyword evidence="1" id="KW-0812">Transmembrane</keyword>
<dbReference type="InterPro" id="IPR000073">
    <property type="entry name" value="AB_hydrolase_1"/>
</dbReference>
<keyword evidence="3" id="KW-0378">Hydrolase</keyword>
<sequence length="329" mass="37064">MIKLEKDKRRAKPIGVKLFRKYVFSTLICIVIILLIGFLYEKIAEYNDAKNHLPVGKMVDVNGHKINVYSKGEGNTTVVFTGGLNVPSSYADFYPLYNEISKYTKIAVYDRPGHGWSDVTDEPRDIDSIVKEMHTALIEAGQKSPYILVGHSYASLQMIRFAQIYKNEVAALVLIDGGNPEYYAKNGLKVTNSTVFTNKLLKSTGIARLALYHTDYYSKKLKLLPGDLKQLYMAMTLKTMYNKNIIDEGNMAKNNAKVVLENGHLGSLPIRIVTAPSDLEWDSSQRDLKEWSTDSQQIVVNGAGHAIHHSNPDVINNEIKKLYNIINIY</sequence>
<dbReference type="PANTHER" id="PTHR43798">
    <property type="entry name" value="MONOACYLGLYCEROL LIPASE"/>
    <property type="match status" value="1"/>
</dbReference>
<dbReference type="GO" id="GO:0016779">
    <property type="term" value="F:nucleotidyltransferase activity"/>
    <property type="evidence" value="ECO:0007669"/>
    <property type="project" value="UniProtKB-KW"/>
</dbReference>
<accession>A0ABS6EG15</accession>
<dbReference type="GO" id="GO:0016787">
    <property type="term" value="F:hydrolase activity"/>
    <property type="evidence" value="ECO:0007669"/>
    <property type="project" value="UniProtKB-KW"/>
</dbReference>
<gene>
    <name evidence="3" type="ORF">KQI86_07430</name>
</gene>
<dbReference type="InterPro" id="IPR050266">
    <property type="entry name" value="AB_hydrolase_sf"/>
</dbReference>
<keyword evidence="4" id="KW-1185">Reference proteome</keyword>
<keyword evidence="1" id="KW-0472">Membrane</keyword>
<evidence type="ECO:0000256" key="1">
    <source>
        <dbReference type="SAM" id="Phobius"/>
    </source>
</evidence>
<dbReference type="Pfam" id="PF00561">
    <property type="entry name" value="Abhydrolase_1"/>
    <property type="match status" value="1"/>
</dbReference>
<name>A0ABS6EG15_9CLOT</name>
<proteinExistence type="predicted"/>
<comment type="caution">
    <text evidence="3">The sequence shown here is derived from an EMBL/GenBank/DDBJ whole genome shotgun (WGS) entry which is preliminary data.</text>
</comment>
<keyword evidence="1" id="KW-1133">Transmembrane helix</keyword>
<protein>
    <submittedName>
        <fullName evidence="3">Alpha/beta hydrolase</fullName>
    </submittedName>
</protein>
<evidence type="ECO:0000313" key="3">
    <source>
        <dbReference type="EMBL" id="MBU5484157.1"/>
    </source>
</evidence>
<keyword evidence="3" id="KW-0548">Nucleotidyltransferase</keyword>
<organism evidence="3 4">
    <name type="scientific">Clostridium mobile</name>
    <dbReference type="NCBI Taxonomy" id="2841512"/>
    <lineage>
        <taxon>Bacteria</taxon>
        <taxon>Bacillati</taxon>
        <taxon>Bacillota</taxon>
        <taxon>Clostridia</taxon>
        <taxon>Eubacteriales</taxon>
        <taxon>Clostridiaceae</taxon>
        <taxon>Clostridium</taxon>
    </lineage>
</organism>
<evidence type="ECO:0000313" key="4">
    <source>
        <dbReference type="Proteomes" id="UP000726170"/>
    </source>
</evidence>
<dbReference type="EMBL" id="JAHLQF010000002">
    <property type="protein sequence ID" value="MBU5484157.1"/>
    <property type="molecule type" value="Genomic_DNA"/>
</dbReference>
<reference evidence="3 4" key="1">
    <citation type="submission" date="2021-06" db="EMBL/GenBank/DDBJ databases">
        <authorList>
            <person name="Sun Q."/>
            <person name="Li D."/>
        </authorList>
    </citation>
    <scope>NUCLEOTIDE SEQUENCE [LARGE SCALE GENOMIC DNA]</scope>
    <source>
        <strain evidence="3 4">MSJ-11</strain>
    </source>
</reference>
<feature type="transmembrane region" description="Helical" evidence="1">
    <location>
        <begin position="21"/>
        <end position="40"/>
    </location>
</feature>
<keyword evidence="3" id="KW-0808">Transferase</keyword>
<dbReference type="Proteomes" id="UP000726170">
    <property type="component" value="Unassembled WGS sequence"/>
</dbReference>